<dbReference type="EMBL" id="MU274910">
    <property type="protein sequence ID" value="KAI0089668.1"/>
    <property type="molecule type" value="Genomic_DNA"/>
</dbReference>
<comment type="caution">
    <text evidence="1">The sequence shown here is derived from an EMBL/GenBank/DDBJ whole genome shotgun (WGS) entry which is preliminary data.</text>
</comment>
<proteinExistence type="predicted"/>
<name>A0ACB8U5Q0_9APHY</name>
<protein>
    <submittedName>
        <fullName evidence="1">Uncharacterized protein</fullName>
    </submittedName>
</protein>
<gene>
    <name evidence="1" type="ORF">BDY19DRAFT_943685</name>
</gene>
<dbReference type="Proteomes" id="UP001055072">
    <property type="component" value="Unassembled WGS sequence"/>
</dbReference>
<sequence>MATDLAVLSDTYTEKLNQWGLLLSVCTYGAHVALFFRCLRSFWTQRDRRHVLVVYTVVLFSCATTAIALQIWWTQVAFIDNRSYNGGPQQFLLDHYFSGSNRALTMMYVLMNWLADGLILYRFYVLCGCTVLRSRPIALAFVGTCFVALVVVSTVFFPNITSLGINLWTNSPSIAPGIAYMAVSLSVNTSLTFLIICRILLIRRSLQQTLGPHYSQTYTSIISLLIESAALYTIVGLMTVITCGVGSPIQYALLPMLGQLQAIPPVLITSRVAEGVALSRSKYTELQSSRFRTLPRTRSDLAYDVKFSPPSQSESLSSPTSPVRSISTTCSSVADLEPPITPMKPTLKLTLPDPAYSPRRCSTDLKLDFDQAAFTSTSDCTLIGRTPTEAAYDNSDSQVASPGTNIDVSQAV</sequence>
<evidence type="ECO:0000313" key="1">
    <source>
        <dbReference type="EMBL" id="KAI0089668.1"/>
    </source>
</evidence>
<organism evidence="1 2">
    <name type="scientific">Irpex rosettiformis</name>
    <dbReference type="NCBI Taxonomy" id="378272"/>
    <lineage>
        <taxon>Eukaryota</taxon>
        <taxon>Fungi</taxon>
        <taxon>Dikarya</taxon>
        <taxon>Basidiomycota</taxon>
        <taxon>Agaricomycotina</taxon>
        <taxon>Agaricomycetes</taxon>
        <taxon>Polyporales</taxon>
        <taxon>Irpicaceae</taxon>
        <taxon>Irpex</taxon>
    </lineage>
</organism>
<evidence type="ECO:0000313" key="2">
    <source>
        <dbReference type="Proteomes" id="UP001055072"/>
    </source>
</evidence>
<keyword evidence="2" id="KW-1185">Reference proteome</keyword>
<accession>A0ACB8U5Q0</accession>
<reference evidence="1" key="1">
    <citation type="journal article" date="2021" name="Environ. Microbiol.">
        <title>Gene family expansions and transcriptome signatures uncover fungal adaptations to wood decay.</title>
        <authorList>
            <person name="Hage H."/>
            <person name="Miyauchi S."/>
            <person name="Viragh M."/>
            <person name="Drula E."/>
            <person name="Min B."/>
            <person name="Chaduli D."/>
            <person name="Navarro D."/>
            <person name="Favel A."/>
            <person name="Norest M."/>
            <person name="Lesage-Meessen L."/>
            <person name="Balint B."/>
            <person name="Merenyi Z."/>
            <person name="de Eugenio L."/>
            <person name="Morin E."/>
            <person name="Martinez A.T."/>
            <person name="Baldrian P."/>
            <person name="Stursova M."/>
            <person name="Martinez M.J."/>
            <person name="Novotny C."/>
            <person name="Magnuson J.K."/>
            <person name="Spatafora J.W."/>
            <person name="Maurice S."/>
            <person name="Pangilinan J."/>
            <person name="Andreopoulos W."/>
            <person name="LaButti K."/>
            <person name="Hundley H."/>
            <person name="Na H."/>
            <person name="Kuo A."/>
            <person name="Barry K."/>
            <person name="Lipzen A."/>
            <person name="Henrissat B."/>
            <person name="Riley R."/>
            <person name="Ahrendt S."/>
            <person name="Nagy L.G."/>
            <person name="Grigoriev I.V."/>
            <person name="Martin F."/>
            <person name="Rosso M.N."/>
        </authorList>
    </citation>
    <scope>NUCLEOTIDE SEQUENCE</scope>
    <source>
        <strain evidence="1">CBS 384.51</strain>
    </source>
</reference>